<dbReference type="AlphaFoldDB" id="A0A0L0UWP9"/>
<feature type="region of interest" description="Disordered" evidence="1">
    <location>
        <begin position="155"/>
        <end position="245"/>
    </location>
</feature>
<feature type="region of interest" description="Disordered" evidence="1">
    <location>
        <begin position="687"/>
        <end position="707"/>
    </location>
</feature>
<dbReference type="Proteomes" id="UP000054564">
    <property type="component" value="Unassembled WGS sequence"/>
</dbReference>
<dbReference type="EMBL" id="AJIL01000217">
    <property type="protein sequence ID" value="KNE91174.1"/>
    <property type="molecule type" value="Genomic_DNA"/>
</dbReference>
<comment type="caution">
    <text evidence="2">The sequence shown here is derived from an EMBL/GenBank/DDBJ whole genome shotgun (WGS) entry which is preliminary data.</text>
</comment>
<evidence type="ECO:0000313" key="2">
    <source>
        <dbReference type="EMBL" id="KNE91174.1"/>
    </source>
</evidence>
<evidence type="ECO:0000313" key="3">
    <source>
        <dbReference type="Proteomes" id="UP000054564"/>
    </source>
</evidence>
<sequence length="909" mass="100383">MIPSQAPSVVNRPAVAGFNPGYLIGAVGKLTKNSSQTCLDLQLLEQWIKEEDEVEGSIRIATSRDGNNGKTDSSQQAVHQIRFLGPWCPLIIPDLTPALNVKLHLGPYEPSFNSLANRWEFTSGLRADVLIPNPSVGQLPFFLKTIDIAGPRFLSDLSGPGPSPSAGANSEHARIPIPPRSQRIIELPRPRAKKTSKVGKNAKASTKLDIPHAGATHEGVSAPPPRRSQRNLKRGPPKDIEPITKSIPEIQYTAAVEGCSQGSQKLVQNDQAPPSANPCKRRRVPSRDSSPGLPRPSELQDQIRASTFPIPSPSTASPPSPKNSLTVPNKQPFSLRAIDEIQKMSGGSKDPPSMMATIEEKQTGQSSDEIRFPPLRRSQRRLQASSQKHKGSSQFPRPTAKRTLTVPKHDRPHVLPPRRSQRNLKHSRPKDIETIKQSIPEIKYTAVVEGCSQGSINLNKHDPAPPSANPCKRKRVPSGPSSPQISDPSELPNQSQASTVQIPTTSFAFVQRPLSSRPAKSPPTVSNNQPFPLKTLEEIQKMPGGRKDPFSVVAIIDDKHTEECTQSQGRATGFERILHLSDSSQPRAASKATCNLSWKTAGECPPWGKALWKVIFLSNVYKLRSTLPDTKIVGLPNQFQWALWCPAFAGAPERFISSTSNPDRFSSLLELTPSDLKAKALALYQSRNEQTTSHTSSRPALPSAHSVPRTISQLGRDTRGQSDLCVKILDLQVDEFGNDRMTVTDYTSNPLLRMAKPDVLSRTNPTPALQFHREHGGNPDNWDLTGSRVMSIHIEPPILHAIYRQFDPAGATGNPYMYDYYGQLVNKFVRLNQLDLRIVAGRDNTDTIEGYMDNPYKRQGYRHEINFDSDPASLARLTDRIVPLTPSQPAYRKLFHDRKIYQHCLKQAA</sequence>
<feature type="compositionally biased region" description="Polar residues" evidence="1">
    <location>
        <begin position="479"/>
        <end position="499"/>
    </location>
</feature>
<organism evidence="2 3">
    <name type="scientific">Puccinia striiformis f. sp. tritici PST-78</name>
    <dbReference type="NCBI Taxonomy" id="1165861"/>
    <lineage>
        <taxon>Eukaryota</taxon>
        <taxon>Fungi</taxon>
        <taxon>Dikarya</taxon>
        <taxon>Basidiomycota</taxon>
        <taxon>Pucciniomycotina</taxon>
        <taxon>Pucciniomycetes</taxon>
        <taxon>Pucciniales</taxon>
        <taxon>Pucciniaceae</taxon>
        <taxon>Puccinia</taxon>
    </lineage>
</organism>
<evidence type="ECO:0000256" key="1">
    <source>
        <dbReference type="SAM" id="MobiDB-lite"/>
    </source>
</evidence>
<dbReference type="OrthoDB" id="2501547at2759"/>
<feature type="compositionally biased region" description="Low complexity" evidence="1">
    <location>
        <begin position="158"/>
        <end position="168"/>
    </location>
</feature>
<name>A0A0L0UWP9_9BASI</name>
<reference evidence="3" key="1">
    <citation type="submission" date="2014-03" db="EMBL/GenBank/DDBJ databases">
        <title>The Genome Sequence of Puccinia striiformis f. sp. tritici PST-78.</title>
        <authorList>
            <consortium name="The Broad Institute Genome Sequencing Platform"/>
            <person name="Cuomo C."/>
            <person name="Hulbert S."/>
            <person name="Chen X."/>
            <person name="Walker B."/>
            <person name="Young S.K."/>
            <person name="Zeng Q."/>
            <person name="Gargeya S."/>
            <person name="Fitzgerald M."/>
            <person name="Haas B."/>
            <person name="Abouelleil A."/>
            <person name="Alvarado L."/>
            <person name="Arachchi H.M."/>
            <person name="Berlin A.M."/>
            <person name="Chapman S.B."/>
            <person name="Goldberg J."/>
            <person name="Griggs A."/>
            <person name="Gujja S."/>
            <person name="Hansen M."/>
            <person name="Howarth C."/>
            <person name="Imamovic A."/>
            <person name="Larimer J."/>
            <person name="McCowan C."/>
            <person name="Montmayeur A."/>
            <person name="Murphy C."/>
            <person name="Neiman D."/>
            <person name="Pearson M."/>
            <person name="Priest M."/>
            <person name="Roberts A."/>
            <person name="Saif S."/>
            <person name="Shea T."/>
            <person name="Sisk P."/>
            <person name="Sykes S."/>
            <person name="Wortman J."/>
            <person name="Nusbaum C."/>
            <person name="Birren B."/>
        </authorList>
    </citation>
    <scope>NUCLEOTIDE SEQUENCE [LARGE SCALE GENOMIC DNA]</scope>
    <source>
        <strain evidence="3">race PST-78</strain>
    </source>
</reference>
<feature type="compositionally biased region" description="Polar residues" evidence="1">
    <location>
        <begin position="687"/>
        <end position="698"/>
    </location>
</feature>
<feature type="compositionally biased region" description="Pro residues" evidence="1">
    <location>
        <begin position="310"/>
        <end position="321"/>
    </location>
</feature>
<feature type="region of interest" description="Disordered" evidence="1">
    <location>
        <begin position="456"/>
        <end position="499"/>
    </location>
</feature>
<gene>
    <name evidence="2" type="ORF">PSTG_15430</name>
</gene>
<keyword evidence="3" id="KW-1185">Reference proteome</keyword>
<accession>A0A0L0UWP9</accession>
<feature type="region of interest" description="Disordered" evidence="1">
    <location>
        <begin position="266"/>
        <end position="436"/>
    </location>
</feature>
<proteinExistence type="predicted"/>
<feature type="compositionally biased region" description="Basic residues" evidence="1">
    <location>
        <begin position="419"/>
        <end position="428"/>
    </location>
</feature>
<protein>
    <submittedName>
        <fullName evidence="2">Uncharacterized protein</fullName>
    </submittedName>
</protein>